<evidence type="ECO:0000256" key="1">
    <source>
        <dbReference type="SAM" id="Phobius"/>
    </source>
</evidence>
<feature type="transmembrane region" description="Helical" evidence="1">
    <location>
        <begin position="43"/>
        <end position="68"/>
    </location>
</feature>
<dbReference type="PANTHER" id="PTHR12107">
    <property type="entry name" value="VOLTAGE-DEPENDENT CALCIUM CHANNEL GAMMA SUBUNIT"/>
    <property type="match status" value="1"/>
</dbReference>
<evidence type="ECO:0000313" key="2">
    <source>
        <dbReference type="EnsemblMetazoa" id="XP_050500680.1"/>
    </source>
</evidence>
<evidence type="ECO:0000313" key="3">
    <source>
        <dbReference type="Proteomes" id="UP001652700"/>
    </source>
</evidence>
<dbReference type="Gene3D" id="1.20.140.150">
    <property type="match status" value="1"/>
</dbReference>
<keyword evidence="1" id="KW-0472">Membrane</keyword>
<dbReference type="GeneID" id="114335505"/>
<reference evidence="2" key="1">
    <citation type="submission" date="2025-05" db="UniProtKB">
        <authorList>
            <consortium name="EnsemblMetazoa"/>
        </authorList>
    </citation>
    <scope>IDENTIFICATION</scope>
</reference>
<organism evidence="2 3">
    <name type="scientific">Diabrotica virgifera virgifera</name>
    <name type="common">western corn rootworm</name>
    <dbReference type="NCBI Taxonomy" id="50390"/>
    <lineage>
        <taxon>Eukaryota</taxon>
        <taxon>Metazoa</taxon>
        <taxon>Ecdysozoa</taxon>
        <taxon>Arthropoda</taxon>
        <taxon>Hexapoda</taxon>
        <taxon>Insecta</taxon>
        <taxon>Pterygota</taxon>
        <taxon>Neoptera</taxon>
        <taxon>Endopterygota</taxon>
        <taxon>Coleoptera</taxon>
        <taxon>Polyphaga</taxon>
        <taxon>Cucujiformia</taxon>
        <taxon>Chrysomeloidea</taxon>
        <taxon>Chrysomelidae</taxon>
        <taxon>Galerucinae</taxon>
        <taxon>Diabroticina</taxon>
        <taxon>Diabroticites</taxon>
        <taxon>Diabrotica</taxon>
    </lineage>
</organism>
<keyword evidence="3" id="KW-1185">Reference proteome</keyword>
<dbReference type="EnsemblMetazoa" id="XM_050644723.1">
    <property type="protein sequence ID" value="XP_050500680.1"/>
    <property type="gene ID" value="LOC114335505"/>
</dbReference>
<proteinExistence type="predicted"/>
<sequence length="278" mass="30579">MVRGLSLGTGLVIFVSSLSETLLEISQYHKEPPSGPVYGYRYGWCFFTAGVAFIMTNMAAVFSISGYLNRFSTVDEMVRQMVPGAERKLLEHHQMSSDYLQPIMPTSLQYDPYETEGPNYETETGSMMTKTPPDVCSTNKCPDYILEHREQTCIIPNVAEPTLSVAQTLAGQTVPITIKSHNSTAPLSFSNLPMKYGTLHFDHSASNTLHQGFLGVSDLGSSSSTSSSGYCGRSKTLQHAKNRKKCATKIETFHVPETNFSDFGKRTTTDFSFSGSAV</sequence>
<dbReference type="RefSeq" id="XP_050500680.1">
    <property type="nucleotide sequence ID" value="XM_050644723.1"/>
</dbReference>
<dbReference type="PANTHER" id="PTHR12107:SF0">
    <property type="entry name" value="STARGAZIN (MAMMALIAN CALCIUM CHANNEL) HOMOLOG"/>
    <property type="match status" value="1"/>
</dbReference>
<dbReference type="Proteomes" id="UP001652700">
    <property type="component" value="Unplaced"/>
</dbReference>
<accession>A0ABM5JRX3</accession>
<keyword evidence="1" id="KW-0812">Transmembrane</keyword>
<protein>
    <submittedName>
        <fullName evidence="2">Uncharacterized protein</fullName>
    </submittedName>
</protein>
<keyword evidence="1" id="KW-1133">Transmembrane helix</keyword>
<name>A0ABM5JRX3_DIAVI</name>
<dbReference type="InterPro" id="IPR051072">
    <property type="entry name" value="CACNG_subunit"/>
</dbReference>